<comment type="cofactor">
    <cofactor evidence="6">
        <name>a divalent metal cation</name>
        <dbReference type="ChEBI" id="CHEBI:60240"/>
    </cofactor>
</comment>
<dbReference type="Pfam" id="PF01612">
    <property type="entry name" value="DNA_pol_A_exo1"/>
    <property type="match status" value="1"/>
</dbReference>
<dbReference type="GO" id="GO:0008408">
    <property type="term" value="F:3'-5' exonuclease activity"/>
    <property type="evidence" value="ECO:0007669"/>
    <property type="project" value="InterPro"/>
</dbReference>
<dbReference type="InterPro" id="IPR036397">
    <property type="entry name" value="RNaseH_sf"/>
</dbReference>
<keyword evidence="5 6" id="KW-0269">Exonuclease</keyword>
<dbReference type="OrthoDB" id="9800549at2"/>
<feature type="domain" description="HRDC" evidence="7">
    <location>
        <begin position="209"/>
        <end position="290"/>
    </location>
</feature>
<name>X5MH22_9HYPH</name>
<dbReference type="PROSITE" id="PS50967">
    <property type="entry name" value="HRDC"/>
    <property type="match status" value="1"/>
</dbReference>
<dbReference type="InterPro" id="IPR002562">
    <property type="entry name" value="3'-5'_exonuclease_dom"/>
</dbReference>
<keyword evidence="9" id="KW-1185">Reference proteome</keyword>
<evidence type="ECO:0000256" key="4">
    <source>
        <dbReference type="ARBA" id="ARBA00022801"/>
    </source>
</evidence>
<sequence>MDIISTTEALNAACATLSSETYVTVDTEFLRDSTYWPVLCLIQVAAPKGEALIIDPLADGLDMAAFYALMANKSVIKVFHAARQDIEIFWHEAKTLPDPLFDTQVAAMVCGFGDSVGYENIVKRVTGEQVDKSSRFTDWSRRPLSDKQLRYAAADVTHLRQVYEHLGRRITKSGRAEWVAEEMAILQDPDTYEVKPENAWKRLKLRNRSRKAVAVLMEAAAWREREAQGRNVPRGRILKDDAIQEIATQAPTSTEALANLRAVPRGFSQSRHAKSLLDAVQNGLNKPSGDVLMPDAPEQLPQGLGPTVELLKVLLKYKCEAHDVAQKLICNVADLERIAADDNAHVSALRGWRREIFGNDALDLKHGRLCLAIEDRVIKPVRLERKAAE</sequence>
<dbReference type="Pfam" id="PF00570">
    <property type="entry name" value="HRDC"/>
    <property type="match status" value="1"/>
</dbReference>
<dbReference type="SMART" id="SM00474">
    <property type="entry name" value="35EXOc"/>
    <property type="match status" value="1"/>
</dbReference>
<dbReference type="SUPFAM" id="SSF53098">
    <property type="entry name" value="Ribonuclease H-like"/>
    <property type="match status" value="1"/>
</dbReference>
<dbReference type="SUPFAM" id="SSF47819">
    <property type="entry name" value="HRDC-like"/>
    <property type="match status" value="2"/>
</dbReference>
<dbReference type="GO" id="GO:0000166">
    <property type="term" value="F:nucleotide binding"/>
    <property type="evidence" value="ECO:0007669"/>
    <property type="project" value="InterPro"/>
</dbReference>
<dbReference type="EMBL" id="HG966617">
    <property type="protein sequence ID" value="CDO60899.1"/>
    <property type="molecule type" value="Genomic_DNA"/>
</dbReference>
<dbReference type="InterPro" id="IPR002121">
    <property type="entry name" value="HRDC_dom"/>
</dbReference>
<dbReference type="EC" id="3.1.13.5" evidence="6"/>
<dbReference type="InterPro" id="IPR010997">
    <property type="entry name" value="HRDC-like_sf"/>
</dbReference>
<dbReference type="GO" id="GO:0033890">
    <property type="term" value="F:ribonuclease D activity"/>
    <property type="evidence" value="ECO:0007669"/>
    <property type="project" value="UniProtKB-UniRule"/>
</dbReference>
<dbReference type="PATRIC" id="fig|1458461.3.peg.2692"/>
<comment type="function">
    <text evidence="6">Exonuclease involved in the 3' processing of various precursor tRNAs. Initiates hydrolysis at the 3'-terminus of an RNA molecule and releases 5'-mononucleotides.</text>
</comment>
<dbReference type="GO" id="GO:0003676">
    <property type="term" value="F:nucleic acid binding"/>
    <property type="evidence" value="ECO:0007669"/>
    <property type="project" value="InterPro"/>
</dbReference>
<protein>
    <recommendedName>
        <fullName evidence="6">Ribonuclease D</fullName>
        <shortName evidence="6">RNase D</shortName>
        <ecNumber evidence="6">3.1.13.5</ecNumber>
    </recommendedName>
</protein>
<evidence type="ECO:0000259" key="7">
    <source>
        <dbReference type="PROSITE" id="PS50967"/>
    </source>
</evidence>
<dbReference type="CDD" id="cd06142">
    <property type="entry name" value="RNaseD_exo"/>
    <property type="match status" value="1"/>
</dbReference>
<comment type="subcellular location">
    <subcellularLocation>
        <location evidence="6">Cytoplasm</location>
    </subcellularLocation>
</comment>
<accession>X5MH22</accession>
<dbReference type="HOGENOM" id="CLU_042387_0_0_5"/>
<evidence type="ECO:0000256" key="5">
    <source>
        <dbReference type="ARBA" id="ARBA00022839"/>
    </source>
</evidence>
<keyword evidence="4 6" id="KW-0378">Hydrolase</keyword>
<dbReference type="InterPro" id="IPR051086">
    <property type="entry name" value="RNase_D-like"/>
</dbReference>
<keyword evidence="1 6" id="KW-0963">Cytoplasm</keyword>
<comment type="similarity">
    <text evidence="6">Belongs to the RNase D family.</text>
</comment>
<evidence type="ECO:0000256" key="6">
    <source>
        <dbReference type="HAMAP-Rule" id="MF_01899"/>
    </source>
</evidence>
<dbReference type="InterPro" id="IPR012337">
    <property type="entry name" value="RNaseH-like_sf"/>
</dbReference>
<dbReference type="Gene3D" id="1.10.150.80">
    <property type="entry name" value="HRDC domain"/>
    <property type="match status" value="1"/>
</dbReference>
<dbReference type="PANTHER" id="PTHR47649:SF1">
    <property type="entry name" value="RIBONUCLEASE D"/>
    <property type="match status" value="1"/>
</dbReference>
<proteinExistence type="inferred from homology"/>
<dbReference type="Proteomes" id="UP000032160">
    <property type="component" value="Chromosome I"/>
</dbReference>
<dbReference type="InterPro" id="IPR044876">
    <property type="entry name" value="HRDC_dom_sf"/>
</dbReference>
<evidence type="ECO:0000256" key="3">
    <source>
        <dbReference type="ARBA" id="ARBA00022722"/>
    </source>
</evidence>
<evidence type="ECO:0000256" key="1">
    <source>
        <dbReference type="ARBA" id="ARBA00022490"/>
    </source>
</evidence>
<dbReference type="GO" id="GO:0042780">
    <property type="term" value="P:tRNA 3'-end processing"/>
    <property type="evidence" value="ECO:0007669"/>
    <property type="project" value="UniProtKB-UniRule"/>
</dbReference>
<evidence type="ECO:0000313" key="9">
    <source>
        <dbReference type="Proteomes" id="UP000032160"/>
    </source>
</evidence>
<reference evidence="8 9" key="1">
    <citation type="journal article" date="2014" name="Front. Genet.">
        <title>Genome and metabolic network of "Candidatus Phaeomarinobacter ectocarpi" Ec32, a new candidate genus of Alphaproteobacteria frequently associated with brown algae.</title>
        <authorList>
            <person name="Dittami S.M."/>
            <person name="Barbeyron T."/>
            <person name="Boyen C."/>
            <person name="Cambefort J."/>
            <person name="Collet G."/>
            <person name="Delage L."/>
            <person name="Gobet A."/>
            <person name="Groisillier A."/>
            <person name="Leblanc C."/>
            <person name="Michel G."/>
            <person name="Scornet D."/>
            <person name="Siegel A."/>
            <person name="Tapia J.E."/>
            <person name="Tonon T."/>
        </authorList>
    </citation>
    <scope>NUCLEOTIDE SEQUENCE [LARGE SCALE GENOMIC DNA]</scope>
    <source>
        <strain evidence="8 9">Ec32</strain>
    </source>
</reference>
<dbReference type="AlphaFoldDB" id="X5MH22"/>
<dbReference type="Gene3D" id="3.30.420.10">
    <property type="entry name" value="Ribonuclease H-like superfamily/Ribonuclease H"/>
    <property type="match status" value="1"/>
</dbReference>
<keyword evidence="2 6" id="KW-0819">tRNA processing</keyword>
<evidence type="ECO:0000256" key="2">
    <source>
        <dbReference type="ARBA" id="ARBA00022694"/>
    </source>
</evidence>
<dbReference type="InterPro" id="IPR006292">
    <property type="entry name" value="RNase_D"/>
</dbReference>
<dbReference type="STRING" id="1458461.BN1012_Phect2686"/>
<gene>
    <name evidence="6" type="primary">rnd</name>
    <name evidence="8" type="ORF">BN1012_Phect2686</name>
</gene>
<dbReference type="RefSeq" id="WP_043948834.1">
    <property type="nucleotide sequence ID" value="NZ_HG966617.1"/>
</dbReference>
<dbReference type="HAMAP" id="MF_01899">
    <property type="entry name" value="RNase_D"/>
    <property type="match status" value="1"/>
</dbReference>
<dbReference type="KEGG" id="pect:BN1012_Phect2686"/>
<dbReference type="GO" id="GO:0005737">
    <property type="term" value="C:cytoplasm"/>
    <property type="evidence" value="ECO:0007669"/>
    <property type="project" value="UniProtKB-SubCell"/>
</dbReference>
<dbReference type="PANTHER" id="PTHR47649">
    <property type="entry name" value="RIBONUCLEASE D"/>
    <property type="match status" value="1"/>
</dbReference>
<comment type="catalytic activity">
    <reaction evidence="6">
        <text>Exonucleolytic cleavage that removes extra residues from the 3'-terminus of tRNA to produce 5'-mononucleotides.</text>
        <dbReference type="EC" id="3.1.13.5"/>
    </reaction>
</comment>
<organism evidence="8 9">
    <name type="scientific">Candidatus Phaeomarinibacter ectocarpi</name>
    <dbReference type="NCBI Taxonomy" id="1458461"/>
    <lineage>
        <taxon>Bacteria</taxon>
        <taxon>Pseudomonadati</taxon>
        <taxon>Pseudomonadota</taxon>
        <taxon>Alphaproteobacteria</taxon>
        <taxon>Hyphomicrobiales</taxon>
        <taxon>Parvibaculaceae</taxon>
        <taxon>Candidatus Phaeomarinibacter</taxon>
    </lineage>
</organism>
<evidence type="ECO:0000313" key="8">
    <source>
        <dbReference type="EMBL" id="CDO60899.1"/>
    </source>
</evidence>
<keyword evidence="3 6" id="KW-0540">Nuclease</keyword>
<dbReference type="NCBIfam" id="TIGR01388">
    <property type="entry name" value="rnd"/>
    <property type="match status" value="1"/>
</dbReference>